<dbReference type="SUPFAM" id="SSF53474">
    <property type="entry name" value="alpha/beta-Hydrolases"/>
    <property type="match status" value="1"/>
</dbReference>
<evidence type="ECO:0000313" key="8">
    <source>
        <dbReference type="Proteomes" id="UP000827092"/>
    </source>
</evidence>
<evidence type="ECO:0000256" key="5">
    <source>
        <dbReference type="SAM" id="SignalP"/>
    </source>
</evidence>
<comment type="similarity">
    <text evidence="1">Belongs to the type-B carboxylesterase/lipase family.</text>
</comment>
<dbReference type="Gene3D" id="3.40.50.1820">
    <property type="entry name" value="alpha/beta hydrolase"/>
    <property type="match status" value="1"/>
</dbReference>
<evidence type="ECO:0000256" key="1">
    <source>
        <dbReference type="ARBA" id="ARBA00005964"/>
    </source>
</evidence>
<keyword evidence="8" id="KW-1185">Reference proteome</keyword>
<accession>A0AAV6TSJ4</accession>
<gene>
    <name evidence="7" type="ORF">JTE90_024898</name>
</gene>
<sequence>MALPIKAAVLIQAIFAFLCVHQSNAGLVKLGKVTLDTPVGKVRGKSLLLTDNSQYNTASSFYEFLGIPYAKPPVGKLRFKPTEQPEPWKGTYDALVMPPACPQYAENPFPWYDTLPGQSEDCLYLNVWTPKEAVLGYNDGDETKKRAVKLYIHGGGWFTGGSSRMGYYEGYGEANDFDITDNLYKEFTGLVMVTVNYRLGALGFLSSGTDDAPGNAGLQDILTALKWVHSNIASFGGDPNNIVLFGQGAGAIAASLFLTVPSALPLFNKLVISGATLYTLKALKGVTNEYGDGSDNNIKLANRLAEAVGCGGSIAKNPKDTVDCLKGVESSRLVQTLASFSPVFQQPPNVFLPQFGRDDLIPLGDPFAILDGRFNYYDKKDAFLAYTTDEGSYLLTVNNPDVFGVFGEKDTGIDDVQAKSMMTKFLENFPQPDVLAEKLLGDLDTKPTVGNRKRVYQVMGHVNTICPIVYLADDLVKDDRHTVFVEEKEV</sequence>
<dbReference type="GO" id="GO:0005886">
    <property type="term" value="C:plasma membrane"/>
    <property type="evidence" value="ECO:0007669"/>
    <property type="project" value="TreeGrafter"/>
</dbReference>
<dbReference type="GO" id="GO:0006581">
    <property type="term" value="P:acetylcholine catabolic process"/>
    <property type="evidence" value="ECO:0007669"/>
    <property type="project" value="TreeGrafter"/>
</dbReference>
<dbReference type="AlphaFoldDB" id="A0AAV6TSJ4"/>
<reference evidence="7 8" key="1">
    <citation type="journal article" date="2022" name="Nat. Ecol. Evol.">
        <title>A masculinizing supergene underlies an exaggerated male reproductive morph in a spider.</title>
        <authorList>
            <person name="Hendrickx F."/>
            <person name="De Corte Z."/>
            <person name="Sonet G."/>
            <person name="Van Belleghem S.M."/>
            <person name="Kostlbacher S."/>
            <person name="Vangestel C."/>
        </authorList>
    </citation>
    <scope>NUCLEOTIDE SEQUENCE [LARGE SCALE GENOMIC DNA]</scope>
    <source>
        <strain evidence="7">W744_W776</strain>
    </source>
</reference>
<keyword evidence="2" id="KW-0719">Serine esterase</keyword>
<dbReference type="PANTHER" id="PTHR43918">
    <property type="entry name" value="ACETYLCHOLINESTERASE"/>
    <property type="match status" value="1"/>
</dbReference>
<keyword evidence="5" id="KW-0732">Signal</keyword>
<dbReference type="GO" id="GO:0019695">
    <property type="term" value="P:choline metabolic process"/>
    <property type="evidence" value="ECO:0007669"/>
    <property type="project" value="TreeGrafter"/>
</dbReference>
<evidence type="ECO:0000256" key="2">
    <source>
        <dbReference type="ARBA" id="ARBA00022487"/>
    </source>
</evidence>
<keyword evidence="3" id="KW-0378">Hydrolase</keyword>
<dbReference type="PROSITE" id="PS00941">
    <property type="entry name" value="CARBOXYLESTERASE_B_2"/>
    <property type="match status" value="1"/>
</dbReference>
<evidence type="ECO:0000256" key="4">
    <source>
        <dbReference type="ARBA" id="ARBA00023180"/>
    </source>
</evidence>
<proteinExistence type="inferred from homology"/>
<keyword evidence="4" id="KW-0325">Glycoprotein</keyword>
<dbReference type="InterPro" id="IPR029058">
    <property type="entry name" value="AB_hydrolase_fold"/>
</dbReference>
<evidence type="ECO:0000256" key="3">
    <source>
        <dbReference type="ARBA" id="ARBA00022801"/>
    </source>
</evidence>
<dbReference type="InterPro" id="IPR002018">
    <property type="entry name" value="CarbesteraseB"/>
</dbReference>
<feature type="signal peptide" evidence="5">
    <location>
        <begin position="1"/>
        <end position="25"/>
    </location>
</feature>
<evidence type="ECO:0000313" key="7">
    <source>
        <dbReference type="EMBL" id="KAG8175032.1"/>
    </source>
</evidence>
<feature type="chain" id="PRO_5043742306" description="Carboxylesterase type B domain-containing protein" evidence="5">
    <location>
        <begin position="26"/>
        <end position="490"/>
    </location>
</feature>
<organism evidence="7 8">
    <name type="scientific">Oedothorax gibbosus</name>
    <dbReference type="NCBI Taxonomy" id="931172"/>
    <lineage>
        <taxon>Eukaryota</taxon>
        <taxon>Metazoa</taxon>
        <taxon>Ecdysozoa</taxon>
        <taxon>Arthropoda</taxon>
        <taxon>Chelicerata</taxon>
        <taxon>Arachnida</taxon>
        <taxon>Araneae</taxon>
        <taxon>Araneomorphae</taxon>
        <taxon>Entelegynae</taxon>
        <taxon>Araneoidea</taxon>
        <taxon>Linyphiidae</taxon>
        <taxon>Erigoninae</taxon>
        <taxon>Oedothorax</taxon>
    </lineage>
</organism>
<dbReference type="InterPro" id="IPR019819">
    <property type="entry name" value="Carboxylesterase_B_CS"/>
</dbReference>
<dbReference type="GO" id="GO:0005615">
    <property type="term" value="C:extracellular space"/>
    <property type="evidence" value="ECO:0007669"/>
    <property type="project" value="TreeGrafter"/>
</dbReference>
<dbReference type="PANTHER" id="PTHR43918:SF4">
    <property type="entry name" value="CARBOXYLIC ESTER HYDROLASE"/>
    <property type="match status" value="1"/>
</dbReference>
<evidence type="ECO:0000259" key="6">
    <source>
        <dbReference type="Pfam" id="PF00135"/>
    </source>
</evidence>
<name>A0AAV6TSJ4_9ARAC</name>
<dbReference type="EMBL" id="JAFNEN010001089">
    <property type="protein sequence ID" value="KAG8175032.1"/>
    <property type="molecule type" value="Genomic_DNA"/>
</dbReference>
<dbReference type="InterPro" id="IPR050654">
    <property type="entry name" value="AChE-related_enzymes"/>
</dbReference>
<feature type="domain" description="Carboxylesterase type B" evidence="6">
    <location>
        <begin position="34"/>
        <end position="479"/>
    </location>
</feature>
<dbReference type="GO" id="GO:0003990">
    <property type="term" value="F:acetylcholinesterase activity"/>
    <property type="evidence" value="ECO:0007669"/>
    <property type="project" value="TreeGrafter"/>
</dbReference>
<comment type="caution">
    <text evidence="7">The sequence shown here is derived from an EMBL/GenBank/DDBJ whole genome shotgun (WGS) entry which is preliminary data.</text>
</comment>
<dbReference type="Pfam" id="PF00135">
    <property type="entry name" value="COesterase"/>
    <property type="match status" value="1"/>
</dbReference>
<dbReference type="Proteomes" id="UP000827092">
    <property type="component" value="Unassembled WGS sequence"/>
</dbReference>
<protein>
    <recommendedName>
        <fullName evidence="6">Carboxylesterase type B domain-containing protein</fullName>
    </recommendedName>
</protein>